<evidence type="ECO:0000313" key="4">
    <source>
        <dbReference type="Proteomes" id="UP001528912"/>
    </source>
</evidence>
<evidence type="ECO:0000256" key="2">
    <source>
        <dbReference type="SAM" id="Phobius"/>
    </source>
</evidence>
<protein>
    <submittedName>
        <fullName evidence="3">DUF3068 domain-containing protein</fullName>
    </submittedName>
</protein>
<keyword evidence="2" id="KW-1133">Transmembrane helix</keyword>
<dbReference type="RefSeq" id="WP_275236990.1">
    <property type="nucleotide sequence ID" value="NZ_JARFJC010000012.1"/>
</dbReference>
<feature type="transmembrane region" description="Helical" evidence="2">
    <location>
        <begin position="282"/>
        <end position="306"/>
    </location>
</feature>
<keyword evidence="2" id="KW-0812">Transmembrane</keyword>
<accession>A0ABT6C5G9</accession>
<dbReference type="Proteomes" id="UP001528912">
    <property type="component" value="Unassembled WGS sequence"/>
</dbReference>
<proteinExistence type="predicted"/>
<evidence type="ECO:0000256" key="1">
    <source>
        <dbReference type="SAM" id="MobiDB-lite"/>
    </source>
</evidence>
<feature type="region of interest" description="Disordered" evidence="1">
    <location>
        <begin position="309"/>
        <end position="335"/>
    </location>
</feature>
<comment type="caution">
    <text evidence="3">The sequence shown here is derived from an EMBL/GenBank/DDBJ whole genome shotgun (WGS) entry which is preliminary data.</text>
</comment>
<name>A0ABT6C5G9_9MICO</name>
<dbReference type="InterPro" id="IPR021424">
    <property type="entry name" value="PorA"/>
</dbReference>
<evidence type="ECO:0000313" key="3">
    <source>
        <dbReference type="EMBL" id="MDF8264075.1"/>
    </source>
</evidence>
<keyword evidence="4" id="KW-1185">Reference proteome</keyword>
<sequence>MRKASVVIGLGAFFLTMALMLKFYAYDRLAVIPLDQNTRQTVVDDHATFFDADKVAPGAGKLTTVATVIGDPDASKAASKQQGRDLVVINKGQTSDNNDQAPPMDGSTDKIVVDRHTGVAVNCCGTASNGKPAQFKGQLIKFPFQTTRRTYDYWDGTADRTMAMKYVSTETIKGLQTYKFEGVLPLEQYRTQEVPRGIFGLPDTGGVVAKRSYQNTRTLWVEPETGVIIKLQEKQHQELQIDEPGAKPVNALTTTSVFTDKTVQDNVDEYASKATLLKILRFWAPLALGALGVILLIAGVFVSIAARSRRSQEERSTEDDPTMPMRRRSEVRSEV</sequence>
<organism evidence="3 4">
    <name type="scientific">Luteipulveratus flavus</name>
    <dbReference type="NCBI Taxonomy" id="3031728"/>
    <lineage>
        <taxon>Bacteria</taxon>
        <taxon>Bacillati</taxon>
        <taxon>Actinomycetota</taxon>
        <taxon>Actinomycetes</taxon>
        <taxon>Micrococcales</taxon>
        <taxon>Dermacoccaceae</taxon>
        <taxon>Luteipulveratus</taxon>
    </lineage>
</organism>
<dbReference type="Pfam" id="PF11271">
    <property type="entry name" value="PorA"/>
    <property type="match status" value="1"/>
</dbReference>
<keyword evidence="2" id="KW-0472">Membrane</keyword>
<dbReference type="EMBL" id="JAROAV010000024">
    <property type="protein sequence ID" value="MDF8264075.1"/>
    <property type="molecule type" value="Genomic_DNA"/>
</dbReference>
<gene>
    <name evidence="3" type="ORF">P4R38_07475</name>
</gene>
<reference evidence="3 4" key="1">
    <citation type="submission" date="2023-03" db="EMBL/GenBank/DDBJ databases">
        <title>YIM 133296 draft genome.</title>
        <authorList>
            <person name="Xiong L."/>
        </authorList>
    </citation>
    <scope>NUCLEOTIDE SEQUENCE [LARGE SCALE GENOMIC DNA]</scope>
    <source>
        <strain evidence="3 4">YIM 133296</strain>
    </source>
</reference>